<feature type="active site" description="Proton acceptor" evidence="14">
    <location>
        <position position="93"/>
    </location>
</feature>
<dbReference type="GO" id="GO:0000049">
    <property type="term" value="F:tRNA binding"/>
    <property type="evidence" value="ECO:0007669"/>
    <property type="project" value="UniProtKB-UniRule"/>
</dbReference>
<dbReference type="InterPro" id="IPR007197">
    <property type="entry name" value="rSAM"/>
</dbReference>
<dbReference type="AlphaFoldDB" id="A0A0B6WWI5"/>
<dbReference type="PANTHER" id="PTHR30544:SF5">
    <property type="entry name" value="RADICAL SAM CORE DOMAIN-CONTAINING PROTEIN"/>
    <property type="match status" value="1"/>
</dbReference>
<dbReference type="STRING" id="454194.PYK22_00519"/>
<dbReference type="Pfam" id="PF21016">
    <property type="entry name" value="RlmN_N"/>
    <property type="match status" value="1"/>
</dbReference>
<reference evidence="16 17" key="1">
    <citation type="submission" date="2013-12" db="EMBL/GenBank/DDBJ databases">
        <authorList>
            <person name="Stott M."/>
        </authorList>
    </citation>
    <scope>NUCLEOTIDE SEQUENCE [LARGE SCALE GENOMIC DNA]</scope>
    <source>
        <strain evidence="16 17">K22</strain>
    </source>
</reference>
<accession>A0A0B6WWI5</accession>
<comment type="catalytic activity">
    <reaction evidence="14">
        <text>adenosine(2503) in 23S rRNA + 2 reduced [2Fe-2S]-[ferredoxin] + 2 S-adenosyl-L-methionine = 2-methyladenosine(2503) in 23S rRNA + 5'-deoxyadenosine + L-methionine + 2 oxidized [2Fe-2S]-[ferredoxin] + S-adenosyl-L-homocysteine</text>
        <dbReference type="Rhea" id="RHEA:42916"/>
        <dbReference type="Rhea" id="RHEA-COMP:10000"/>
        <dbReference type="Rhea" id="RHEA-COMP:10001"/>
        <dbReference type="Rhea" id="RHEA-COMP:10152"/>
        <dbReference type="Rhea" id="RHEA-COMP:10282"/>
        <dbReference type="ChEBI" id="CHEBI:17319"/>
        <dbReference type="ChEBI" id="CHEBI:33737"/>
        <dbReference type="ChEBI" id="CHEBI:33738"/>
        <dbReference type="ChEBI" id="CHEBI:57844"/>
        <dbReference type="ChEBI" id="CHEBI:57856"/>
        <dbReference type="ChEBI" id="CHEBI:59789"/>
        <dbReference type="ChEBI" id="CHEBI:74411"/>
        <dbReference type="ChEBI" id="CHEBI:74497"/>
        <dbReference type="EC" id="2.1.1.192"/>
    </reaction>
</comment>
<evidence type="ECO:0000313" key="16">
    <source>
        <dbReference type="EMBL" id="CDM64525.1"/>
    </source>
</evidence>
<keyword evidence="11 14" id="KW-0408">Iron</keyword>
<keyword evidence="3 14" id="KW-0004">4Fe-4S</keyword>
<comment type="caution">
    <text evidence="14">Lacks conserved residue(s) required for the propagation of feature annotation.</text>
</comment>
<feature type="binding site" evidence="14">
    <location>
        <position position="113"/>
    </location>
    <ligand>
        <name>[4Fe-4S] cluster</name>
        <dbReference type="ChEBI" id="CHEBI:49883"/>
        <note>4Fe-4S-S-AdoMet</note>
    </ligand>
</feature>
<evidence type="ECO:0000256" key="3">
    <source>
        <dbReference type="ARBA" id="ARBA00022485"/>
    </source>
</evidence>
<dbReference type="Pfam" id="PF04055">
    <property type="entry name" value="Radical_SAM"/>
    <property type="match status" value="1"/>
</dbReference>
<evidence type="ECO:0000256" key="2">
    <source>
        <dbReference type="ARBA" id="ARBA00007544"/>
    </source>
</evidence>
<dbReference type="PANTHER" id="PTHR30544">
    <property type="entry name" value="23S RRNA METHYLTRANSFERASE"/>
    <property type="match status" value="1"/>
</dbReference>
<feature type="binding site" evidence="14">
    <location>
        <position position="120"/>
    </location>
    <ligand>
        <name>[4Fe-4S] cluster</name>
        <dbReference type="ChEBI" id="CHEBI:49883"/>
        <note>4Fe-4S-S-AdoMet</note>
    </ligand>
</feature>
<dbReference type="GO" id="GO:0070475">
    <property type="term" value="P:rRNA base methylation"/>
    <property type="evidence" value="ECO:0007669"/>
    <property type="project" value="UniProtKB-UniRule"/>
</dbReference>
<dbReference type="InterPro" id="IPR048641">
    <property type="entry name" value="RlmN_N"/>
</dbReference>
<evidence type="ECO:0000256" key="1">
    <source>
        <dbReference type="ARBA" id="ARBA00004496"/>
    </source>
</evidence>
<comment type="subcellular location">
    <subcellularLocation>
        <location evidence="1 14">Cytoplasm</location>
    </subcellularLocation>
</comment>
<keyword evidence="12 14" id="KW-0411">Iron-sulfur</keyword>
<evidence type="ECO:0000256" key="9">
    <source>
        <dbReference type="ARBA" id="ARBA00022694"/>
    </source>
</evidence>
<dbReference type="InterPro" id="IPR058240">
    <property type="entry name" value="rSAM_sf"/>
</dbReference>
<name>A0A0B6WWI5_9BACT</name>
<comment type="similarity">
    <text evidence="2 14">Belongs to the radical SAM superfamily. RlmN family.</text>
</comment>
<dbReference type="OrthoDB" id="9793973at2"/>
<dbReference type="InterPro" id="IPR040072">
    <property type="entry name" value="Methyltransferase_A"/>
</dbReference>
<feature type="binding site" evidence="14">
    <location>
        <position position="301"/>
    </location>
    <ligand>
        <name>S-adenosyl-L-methionine</name>
        <dbReference type="ChEBI" id="CHEBI:59789"/>
    </ligand>
</feature>
<dbReference type="PROSITE" id="PS51918">
    <property type="entry name" value="RADICAL_SAM"/>
    <property type="match status" value="1"/>
</dbReference>
<evidence type="ECO:0000256" key="7">
    <source>
        <dbReference type="ARBA" id="ARBA00022679"/>
    </source>
</evidence>
<dbReference type="GO" id="GO:0030488">
    <property type="term" value="P:tRNA methylation"/>
    <property type="evidence" value="ECO:0007669"/>
    <property type="project" value="UniProtKB-UniRule"/>
</dbReference>
<dbReference type="SUPFAM" id="SSF102114">
    <property type="entry name" value="Radical SAM enzymes"/>
    <property type="match status" value="1"/>
</dbReference>
<keyword evidence="17" id="KW-1185">Reference proteome</keyword>
<dbReference type="GO" id="GO:0002935">
    <property type="term" value="F:tRNA (adenine(37)-C2)-methyltransferase activity"/>
    <property type="evidence" value="ECO:0007669"/>
    <property type="project" value="UniProtKB-UniRule"/>
</dbReference>
<feature type="binding site" evidence="14">
    <location>
        <begin position="166"/>
        <end position="167"/>
    </location>
    <ligand>
        <name>S-adenosyl-L-methionine</name>
        <dbReference type="ChEBI" id="CHEBI:59789"/>
    </ligand>
</feature>
<organism evidence="16 17">
    <name type="scientific">Pyrinomonas methylaliphatogenes</name>
    <dbReference type="NCBI Taxonomy" id="454194"/>
    <lineage>
        <taxon>Bacteria</taxon>
        <taxon>Pseudomonadati</taxon>
        <taxon>Acidobacteriota</taxon>
        <taxon>Blastocatellia</taxon>
        <taxon>Blastocatellales</taxon>
        <taxon>Pyrinomonadaceae</taxon>
        <taxon>Pyrinomonas</taxon>
    </lineage>
</organism>
<evidence type="ECO:0000256" key="14">
    <source>
        <dbReference type="HAMAP-Rule" id="MF_01849"/>
    </source>
</evidence>
<keyword evidence="6 14" id="KW-0489">Methyltransferase</keyword>
<dbReference type="GO" id="GO:0051539">
    <property type="term" value="F:4 iron, 4 sulfur cluster binding"/>
    <property type="evidence" value="ECO:0007669"/>
    <property type="project" value="UniProtKB-UniRule"/>
</dbReference>
<dbReference type="GO" id="GO:0070040">
    <property type="term" value="F:rRNA (adenine(2503)-C2-)-methyltransferase activity"/>
    <property type="evidence" value="ECO:0007669"/>
    <property type="project" value="UniProtKB-UniRule"/>
</dbReference>
<evidence type="ECO:0000256" key="11">
    <source>
        <dbReference type="ARBA" id="ARBA00023004"/>
    </source>
</evidence>
<dbReference type="InterPro" id="IPR004383">
    <property type="entry name" value="rRNA_lsu_MTrfase_RlmN/Cfr"/>
</dbReference>
<keyword evidence="5 14" id="KW-0698">rRNA processing</keyword>
<dbReference type="EMBL" id="CBXV010000002">
    <property type="protein sequence ID" value="CDM64525.1"/>
    <property type="molecule type" value="Genomic_DNA"/>
</dbReference>
<proteinExistence type="inferred from homology"/>
<keyword evidence="8 14" id="KW-0949">S-adenosyl-L-methionine</keyword>
<dbReference type="GO" id="GO:0005737">
    <property type="term" value="C:cytoplasm"/>
    <property type="evidence" value="ECO:0007669"/>
    <property type="project" value="UniProtKB-SubCell"/>
</dbReference>
<evidence type="ECO:0000256" key="5">
    <source>
        <dbReference type="ARBA" id="ARBA00022552"/>
    </source>
</evidence>
<comment type="cofactor">
    <cofactor evidence="14">
        <name>[4Fe-4S] cluster</name>
        <dbReference type="ChEBI" id="CHEBI:49883"/>
    </cofactor>
    <text evidence="14">Binds 1 [4Fe-4S] cluster. The cluster is coordinated with 3 cysteines and an exchangeable S-adenosyl-L-methionine.</text>
</comment>
<dbReference type="SFLD" id="SFLDG01062">
    <property type="entry name" value="methyltransferase_(Class_A)"/>
    <property type="match status" value="1"/>
</dbReference>
<protein>
    <recommendedName>
        <fullName evidence="14">Probable dual-specificity RNA methyltransferase RlmN</fullName>
        <ecNumber evidence="14">2.1.1.192</ecNumber>
    </recommendedName>
    <alternativeName>
        <fullName evidence="14">23S rRNA (adenine(2503)-C(2))-methyltransferase</fullName>
    </alternativeName>
    <alternativeName>
        <fullName evidence="14">23S rRNA m2A2503 methyltransferase</fullName>
    </alternativeName>
    <alternativeName>
        <fullName evidence="14">Ribosomal RNA large subunit methyltransferase N</fullName>
    </alternativeName>
    <alternativeName>
        <fullName evidence="14">tRNA (adenine(37)-C(2))-methyltransferase</fullName>
    </alternativeName>
    <alternativeName>
        <fullName evidence="14">tRNA m2A37 methyltransferase</fullName>
    </alternativeName>
</protein>
<keyword evidence="9 14" id="KW-0819">tRNA processing</keyword>
<keyword evidence="7 14" id="KW-0808">Transferase</keyword>
<keyword evidence="10 14" id="KW-0479">Metal-binding</keyword>
<feature type="domain" description="Radical SAM core" evidence="15">
    <location>
        <begin position="99"/>
        <end position="339"/>
    </location>
</feature>
<feature type="active site" description="S-methylcysteine intermediate" evidence="14">
    <location>
        <position position="344"/>
    </location>
</feature>
<dbReference type="Proteomes" id="UP000031518">
    <property type="component" value="Unassembled WGS sequence"/>
</dbReference>
<evidence type="ECO:0000256" key="6">
    <source>
        <dbReference type="ARBA" id="ARBA00022603"/>
    </source>
</evidence>
<dbReference type="EC" id="2.1.1.192" evidence="14"/>
<feature type="binding site" evidence="14">
    <location>
        <position position="198"/>
    </location>
    <ligand>
        <name>S-adenosyl-L-methionine</name>
        <dbReference type="ChEBI" id="CHEBI:59789"/>
    </ligand>
</feature>
<evidence type="ECO:0000313" key="17">
    <source>
        <dbReference type="Proteomes" id="UP000031518"/>
    </source>
</evidence>
<evidence type="ECO:0000256" key="13">
    <source>
        <dbReference type="ARBA" id="ARBA00023157"/>
    </source>
</evidence>
<dbReference type="SFLD" id="SFLDS00029">
    <property type="entry name" value="Radical_SAM"/>
    <property type="match status" value="1"/>
</dbReference>
<comment type="function">
    <text evidence="14">Specifically methylates position 2 of adenine 2503 in 23S rRNA and position 2 of adenine 37 in tRNAs.</text>
</comment>
<comment type="catalytic activity">
    <reaction evidence="14">
        <text>adenosine(37) in tRNA + 2 reduced [2Fe-2S]-[ferredoxin] + 2 S-adenosyl-L-methionine = 2-methyladenosine(37) in tRNA + 5'-deoxyadenosine + L-methionine + 2 oxidized [2Fe-2S]-[ferredoxin] + S-adenosyl-L-homocysteine</text>
        <dbReference type="Rhea" id="RHEA:43332"/>
        <dbReference type="Rhea" id="RHEA-COMP:10000"/>
        <dbReference type="Rhea" id="RHEA-COMP:10001"/>
        <dbReference type="Rhea" id="RHEA-COMP:10162"/>
        <dbReference type="Rhea" id="RHEA-COMP:10485"/>
        <dbReference type="ChEBI" id="CHEBI:17319"/>
        <dbReference type="ChEBI" id="CHEBI:33737"/>
        <dbReference type="ChEBI" id="CHEBI:33738"/>
        <dbReference type="ChEBI" id="CHEBI:57844"/>
        <dbReference type="ChEBI" id="CHEBI:57856"/>
        <dbReference type="ChEBI" id="CHEBI:59789"/>
        <dbReference type="ChEBI" id="CHEBI:74411"/>
        <dbReference type="ChEBI" id="CHEBI:74497"/>
        <dbReference type="EC" id="2.1.1.192"/>
    </reaction>
</comment>
<evidence type="ECO:0000256" key="4">
    <source>
        <dbReference type="ARBA" id="ARBA00022490"/>
    </source>
</evidence>
<dbReference type="InterPro" id="IPR013785">
    <property type="entry name" value="Aldolase_TIM"/>
</dbReference>
<dbReference type="SFLD" id="SFLDF00275">
    <property type="entry name" value="adenosine_C2_methyltransferase"/>
    <property type="match status" value="1"/>
</dbReference>
<comment type="miscellaneous">
    <text evidence="14">Reaction proceeds by a ping-pong mechanism involving intermediate methylation of a conserved cysteine residue.</text>
</comment>
<dbReference type="InterPro" id="IPR027492">
    <property type="entry name" value="RNA_MTrfase_RlmN"/>
</dbReference>
<dbReference type="GO" id="GO:0046872">
    <property type="term" value="F:metal ion binding"/>
    <property type="evidence" value="ECO:0007669"/>
    <property type="project" value="UniProtKB-KW"/>
</dbReference>
<feature type="binding site" evidence="14">
    <location>
        <position position="117"/>
    </location>
    <ligand>
        <name>[4Fe-4S] cluster</name>
        <dbReference type="ChEBI" id="CHEBI:49883"/>
        <note>4Fe-4S-S-AdoMet</note>
    </ligand>
</feature>
<dbReference type="Gene3D" id="3.20.20.70">
    <property type="entry name" value="Aldolase class I"/>
    <property type="match status" value="1"/>
</dbReference>
<sequence>MVEPAHLLGLSLDEVIRFVEELGERPFRGRQLFAALHARRVRSFEAITDLPKAFRAILAERAVASALALEARYVSTDGTRRYLFRTRDGHPVETVFIPEARRDTICFSSQAGCALACDFCLTAQLGLKRSLTAGEIVEQIIHALNDVYGEGTEVPRGTNLVAMGAGEPLLAFESLMKALRVMAEPEGLHIVPRRVTVSTAGIVPRIRQLASIPDRPHLAISLSAPTDELRDRLMPINRRWPLAELMAACRDFQRSLKPGERLTFEYVMLDRVNDSDEQARQLARLLNRHQLRAKVNLIPHNTAEPLPYRSSSTERIASFKSILEAKGIPAFVRRPRGRDIFAACGQLAARHLASPALQTLR</sequence>
<evidence type="ECO:0000259" key="15">
    <source>
        <dbReference type="PROSITE" id="PS51918"/>
    </source>
</evidence>
<dbReference type="Gene3D" id="1.10.150.530">
    <property type="match status" value="1"/>
</dbReference>
<dbReference type="NCBIfam" id="TIGR00048">
    <property type="entry name" value="rRNA_mod_RlmN"/>
    <property type="match status" value="1"/>
</dbReference>
<evidence type="ECO:0000256" key="8">
    <source>
        <dbReference type="ARBA" id="ARBA00022691"/>
    </source>
</evidence>
<evidence type="ECO:0000256" key="12">
    <source>
        <dbReference type="ARBA" id="ARBA00023014"/>
    </source>
</evidence>
<evidence type="ECO:0000256" key="10">
    <source>
        <dbReference type="ARBA" id="ARBA00022723"/>
    </source>
</evidence>
<gene>
    <name evidence="14" type="primary">rlmN</name>
    <name evidence="16" type="ORF">PYK22_00519</name>
</gene>
<dbReference type="GO" id="GO:0019843">
    <property type="term" value="F:rRNA binding"/>
    <property type="evidence" value="ECO:0007669"/>
    <property type="project" value="UniProtKB-UniRule"/>
</dbReference>
<keyword evidence="4 14" id="KW-0963">Cytoplasm</keyword>
<dbReference type="HAMAP" id="MF_01849">
    <property type="entry name" value="RNA_methyltr_RlmN"/>
    <property type="match status" value="1"/>
</dbReference>
<dbReference type="PIRSF" id="PIRSF006004">
    <property type="entry name" value="CHP00048"/>
    <property type="match status" value="1"/>
</dbReference>
<reference evidence="16 17" key="2">
    <citation type="submission" date="2015-01" db="EMBL/GenBank/DDBJ databases">
        <title>Complete genome sequence of Pyrinomonas methylaliphatogenes type strain K22T.</title>
        <authorList>
            <person name="Lee K.C.Y."/>
            <person name="Power J.F."/>
            <person name="Dunfield P.F."/>
            <person name="Morgan X.C."/>
            <person name="Huttenhower C."/>
            <person name="Stott M.B."/>
        </authorList>
    </citation>
    <scope>NUCLEOTIDE SEQUENCE [LARGE SCALE GENOMIC DNA]</scope>
    <source>
        <strain evidence="16 17">K22</strain>
    </source>
</reference>
<keyword evidence="13 14" id="KW-1015">Disulfide bond</keyword>